<feature type="binding site" evidence="10">
    <location>
        <begin position="185"/>
        <end position="187"/>
    </location>
    <ligand>
        <name>substrate</name>
    </ligand>
</feature>
<evidence type="ECO:0000256" key="8">
    <source>
        <dbReference type="ARBA" id="ARBA00023014"/>
    </source>
</evidence>
<keyword evidence="2 10" id="KW-0004">4Fe-4S</keyword>
<keyword evidence="4 10" id="KW-0479">Metal-binding</keyword>
<keyword evidence="3 10" id="KW-0949">S-adenosyl-L-methionine</keyword>
<dbReference type="SFLD" id="SFLDS00113">
    <property type="entry name" value="Radical_SAM_Phosphomethylpyrim"/>
    <property type="match status" value="1"/>
</dbReference>
<dbReference type="SFLD" id="SFLDG01114">
    <property type="entry name" value="phosphomethylpyrimidine_syntha"/>
    <property type="match status" value="1"/>
</dbReference>
<organism evidence="11 12">
    <name type="scientific">Thermodesulfobium acidiphilum</name>
    <dbReference type="NCBI Taxonomy" id="1794699"/>
    <lineage>
        <taxon>Bacteria</taxon>
        <taxon>Pseudomonadati</taxon>
        <taxon>Thermodesulfobiota</taxon>
        <taxon>Thermodesulfobiia</taxon>
        <taxon>Thermodesulfobiales</taxon>
        <taxon>Thermodesulfobiaceae</taxon>
        <taxon>Thermodesulfobium</taxon>
    </lineage>
</organism>
<keyword evidence="8 10" id="KW-0411">Iron-sulfur</keyword>
<feature type="binding site" evidence="10">
    <location>
        <begin position="226"/>
        <end position="229"/>
    </location>
    <ligand>
        <name>substrate</name>
    </ligand>
</feature>
<feature type="binding site" evidence="10">
    <location>
        <position position="95"/>
    </location>
    <ligand>
        <name>substrate</name>
    </ligand>
</feature>
<dbReference type="SFLD" id="SFLDF00407">
    <property type="entry name" value="phosphomethylpyrimidine_syntha"/>
    <property type="match status" value="1"/>
</dbReference>
<dbReference type="GO" id="GO:0009229">
    <property type="term" value="P:thiamine diphosphate biosynthetic process"/>
    <property type="evidence" value="ECO:0007669"/>
    <property type="project" value="UniProtKB-UniRule"/>
</dbReference>
<dbReference type="EMBL" id="CP020921">
    <property type="protein sequence ID" value="AWB09849.1"/>
    <property type="molecule type" value="Genomic_DNA"/>
</dbReference>
<dbReference type="PANTHER" id="PTHR30557:SF1">
    <property type="entry name" value="PHOSPHOMETHYLPYRIMIDINE SYNTHASE, CHLOROPLASTIC"/>
    <property type="match status" value="1"/>
</dbReference>
<accession>A0A2R4VZ85</accession>
<dbReference type="AlphaFoldDB" id="A0A2R4VZ85"/>
<evidence type="ECO:0000256" key="3">
    <source>
        <dbReference type="ARBA" id="ARBA00022691"/>
    </source>
</evidence>
<keyword evidence="12" id="KW-1185">Reference proteome</keyword>
<evidence type="ECO:0000256" key="10">
    <source>
        <dbReference type="HAMAP-Rule" id="MF_00089"/>
    </source>
</evidence>
<feature type="binding site" evidence="10">
    <location>
        <position position="66"/>
    </location>
    <ligand>
        <name>substrate</name>
    </ligand>
</feature>
<comment type="cofactor">
    <cofactor evidence="10">
        <name>[4Fe-4S] cluster</name>
        <dbReference type="ChEBI" id="CHEBI:49883"/>
    </cofactor>
    <text evidence="10">Binds 1 [4Fe-4S] cluster per subunit. The cluster is coordinated with 3 cysteines and an exchangeable S-adenosyl-L-methionine.</text>
</comment>
<evidence type="ECO:0000256" key="9">
    <source>
        <dbReference type="ARBA" id="ARBA00023239"/>
    </source>
</evidence>
<dbReference type="NCBIfam" id="NF009895">
    <property type="entry name" value="PRK13352.1"/>
    <property type="match status" value="1"/>
</dbReference>
<feature type="binding site" evidence="10">
    <location>
        <position position="412"/>
    </location>
    <ligand>
        <name>[4Fe-4S] cluster</name>
        <dbReference type="ChEBI" id="CHEBI:49883"/>
        <note>4Fe-4S-S-AdoMet</note>
    </ligand>
</feature>
<feature type="binding site" evidence="10">
    <location>
        <position position="163"/>
    </location>
    <ligand>
        <name>substrate</name>
    </ligand>
</feature>
<dbReference type="GO" id="GO:0008270">
    <property type="term" value="F:zinc ion binding"/>
    <property type="evidence" value="ECO:0007669"/>
    <property type="project" value="UniProtKB-UniRule"/>
</dbReference>
<evidence type="ECO:0000256" key="4">
    <source>
        <dbReference type="ARBA" id="ARBA00022723"/>
    </source>
</evidence>
<dbReference type="GO" id="GO:0009228">
    <property type="term" value="P:thiamine biosynthetic process"/>
    <property type="evidence" value="ECO:0007669"/>
    <property type="project" value="UniProtKB-UniRule"/>
</dbReference>
<evidence type="ECO:0000256" key="2">
    <source>
        <dbReference type="ARBA" id="ARBA00022485"/>
    </source>
</evidence>
<comment type="pathway">
    <text evidence="10">Cofactor biosynthesis; thiamine diphosphate biosynthesis.</text>
</comment>
<feature type="binding site" evidence="10">
    <location>
        <position position="333"/>
    </location>
    <ligand>
        <name>Zn(2+)</name>
        <dbReference type="ChEBI" id="CHEBI:29105"/>
    </ligand>
</feature>
<keyword evidence="5 10" id="KW-0862">Zinc</keyword>
<name>A0A2R4VZ85_THEAF</name>
<dbReference type="FunFam" id="3.20.20.540:FF:000001">
    <property type="entry name" value="Phosphomethylpyrimidine synthase"/>
    <property type="match status" value="1"/>
</dbReference>
<comment type="similarity">
    <text evidence="10">Belongs to the ThiC family.</text>
</comment>
<evidence type="ECO:0000256" key="6">
    <source>
        <dbReference type="ARBA" id="ARBA00022977"/>
    </source>
</evidence>
<feature type="binding site" evidence="10">
    <location>
        <position position="409"/>
    </location>
    <ligand>
        <name>[4Fe-4S] cluster</name>
        <dbReference type="ChEBI" id="CHEBI:49883"/>
        <note>4Fe-4S-S-AdoMet</note>
    </ligand>
</feature>
<keyword evidence="6 10" id="KW-0784">Thiamine biosynthesis</keyword>
<keyword evidence="7 10" id="KW-0408">Iron</keyword>
<evidence type="ECO:0000313" key="12">
    <source>
        <dbReference type="Proteomes" id="UP000244792"/>
    </source>
</evidence>
<feature type="binding site" evidence="10">
    <location>
        <position position="124"/>
    </location>
    <ligand>
        <name>substrate</name>
    </ligand>
</feature>
<dbReference type="GO" id="GO:0070284">
    <property type="term" value="F:phosphomethylpyrimidine synthase activity"/>
    <property type="evidence" value="ECO:0007669"/>
    <property type="project" value="UniProtKB-EC"/>
</dbReference>
<dbReference type="PANTHER" id="PTHR30557">
    <property type="entry name" value="THIAMINE BIOSYNTHESIS PROTEIN THIC"/>
    <property type="match status" value="1"/>
</dbReference>
<feature type="binding site" evidence="10">
    <location>
        <position position="292"/>
    </location>
    <ligand>
        <name>substrate</name>
    </ligand>
</feature>
<reference evidence="11 12" key="1">
    <citation type="submission" date="2017-04" db="EMBL/GenBank/DDBJ databases">
        <title>Genomic insights into metabolism of Thermodesulfobium acidiphilum.</title>
        <authorList>
            <person name="Toshchakov S.V."/>
            <person name="Frolov E.N."/>
            <person name="Kublanov I.V."/>
            <person name="Samarov N.I."/>
            <person name="Novikov A."/>
            <person name="Lebedinsky A.V."/>
            <person name="Bonch-Osmolovskaya E.A."/>
            <person name="Chernyh N.A."/>
        </authorList>
    </citation>
    <scope>NUCLEOTIDE SEQUENCE [LARGE SCALE GENOMIC DNA]</scope>
    <source>
        <strain evidence="11 12">3127-1</strain>
    </source>
</reference>
<comment type="catalytic activity">
    <reaction evidence="10">
        <text>5-amino-1-(5-phospho-beta-D-ribosyl)imidazole + S-adenosyl-L-methionine = 4-amino-2-methyl-5-(phosphooxymethyl)pyrimidine + CO + 5'-deoxyadenosine + formate + L-methionine + 3 H(+)</text>
        <dbReference type="Rhea" id="RHEA:24840"/>
        <dbReference type="ChEBI" id="CHEBI:15378"/>
        <dbReference type="ChEBI" id="CHEBI:15740"/>
        <dbReference type="ChEBI" id="CHEBI:17245"/>
        <dbReference type="ChEBI" id="CHEBI:17319"/>
        <dbReference type="ChEBI" id="CHEBI:57844"/>
        <dbReference type="ChEBI" id="CHEBI:58354"/>
        <dbReference type="ChEBI" id="CHEBI:59789"/>
        <dbReference type="ChEBI" id="CHEBI:137981"/>
        <dbReference type="EC" id="4.1.99.17"/>
    </reaction>
</comment>
<dbReference type="Gene3D" id="6.10.250.620">
    <property type="match status" value="1"/>
</dbReference>
<dbReference type="NCBIfam" id="TIGR00190">
    <property type="entry name" value="thiC"/>
    <property type="match status" value="1"/>
</dbReference>
<dbReference type="KEGG" id="taci:TDSAC_0474"/>
<dbReference type="Proteomes" id="UP000244792">
    <property type="component" value="Chromosome"/>
</dbReference>
<dbReference type="Pfam" id="PF01964">
    <property type="entry name" value="ThiC_Rad_SAM"/>
    <property type="match status" value="1"/>
</dbReference>
<gene>
    <name evidence="10" type="primary">thiC</name>
    <name evidence="11" type="ORF">TDSAC_0474</name>
</gene>
<dbReference type="GO" id="GO:0051539">
    <property type="term" value="F:4 iron, 4 sulfur cluster binding"/>
    <property type="evidence" value="ECO:0007669"/>
    <property type="project" value="UniProtKB-KW"/>
</dbReference>
<comment type="function">
    <text evidence="1 10">Catalyzes the synthesis of the hydroxymethylpyrimidine phosphate (HMP-P) moiety of thiamine from aminoimidazole ribotide (AIR) in a radical S-adenosyl-L-methionine (SAM)-dependent reaction.</text>
</comment>
<proteinExistence type="inferred from homology"/>
<dbReference type="EC" id="4.1.99.17" evidence="10"/>
<dbReference type="UniPathway" id="UPA00060"/>
<keyword evidence="9 10" id="KW-0456">Lyase</keyword>
<dbReference type="Gene3D" id="3.20.20.540">
    <property type="entry name" value="Radical SAM ThiC family, central domain"/>
    <property type="match status" value="1"/>
</dbReference>
<evidence type="ECO:0000256" key="1">
    <source>
        <dbReference type="ARBA" id="ARBA00003175"/>
    </source>
</evidence>
<evidence type="ECO:0000256" key="5">
    <source>
        <dbReference type="ARBA" id="ARBA00022833"/>
    </source>
</evidence>
<dbReference type="HAMAP" id="MF_00089">
    <property type="entry name" value="ThiC"/>
    <property type="match status" value="1"/>
</dbReference>
<dbReference type="InterPro" id="IPR037509">
    <property type="entry name" value="ThiC"/>
</dbReference>
<feature type="binding site" evidence="10">
    <location>
        <position position="265"/>
    </location>
    <ligand>
        <name>substrate</name>
    </ligand>
</feature>
<feature type="binding site" evidence="10">
    <location>
        <position position="269"/>
    </location>
    <ligand>
        <name>Zn(2+)</name>
        <dbReference type="ChEBI" id="CHEBI:29105"/>
    </ligand>
</feature>
<dbReference type="InterPro" id="IPR038521">
    <property type="entry name" value="ThiC/Bza_core_dom"/>
</dbReference>
<feature type="binding site" evidence="10">
    <location>
        <position position="416"/>
    </location>
    <ligand>
        <name>[4Fe-4S] cluster</name>
        <dbReference type="ChEBI" id="CHEBI:49883"/>
        <note>4Fe-4S-S-AdoMet</note>
    </ligand>
</feature>
<evidence type="ECO:0000313" key="11">
    <source>
        <dbReference type="EMBL" id="AWB09849.1"/>
    </source>
</evidence>
<evidence type="ECO:0000256" key="7">
    <source>
        <dbReference type="ARBA" id="ARBA00023004"/>
    </source>
</evidence>
<dbReference type="OrthoDB" id="9805897at2"/>
<protein>
    <recommendedName>
        <fullName evidence="10">Phosphomethylpyrimidine synthase</fullName>
        <ecNumber evidence="10">4.1.99.17</ecNumber>
    </recommendedName>
    <alternativeName>
        <fullName evidence="10">Hydroxymethylpyrimidine phosphate synthase</fullName>
        <shortName evidence="10">HMP-P synthase</shortName>
        <shortName evidence="10">HMP-phosphate synthase</shortName>
        <shortName evidence="10">HMPP synthase</shortName>
    </alternativeName>
    <alternativeName>
        <fullName evidence="10">Thiamine biosynthesis protein ThiC</fullName>
    </alternativeName>
</protein>
<sequence length="432" mass="47178">MTQRESAIKGIVTDAMKFVSEYEGLSVEYILEQLVSGTVCIPANINHRPISYRGIGKGLKTKINANIGTSSDFPDLDEELAKLEVAIKSGADAVMDLSTGGDLIKIREKLLAKCNVPFGTVPIYEVAVNALEKYGAIVKMKVDDIFEVIEKQGKQGVDFITVHVGVTRSSIERLRKQKRIADIVSRGGSFLTAWILHNDRENPLYENYDRLLEIAKKYDMTLSLGDGMRPGALADATDRCQIEELITLGELTKTALDNGVQVMVEGPGHVPIDQIETNIKIQKSLCQGAPFYVLGPLVTDVAPGYDHITSAIGGAIAGMYGADFLCYVTPAEHLGLPTLEDVKEGVIAAKIAAHAADIAKGIKGSLDWDIKMAKARKALDWKKQIELSIDPEKSSKIYNSRKSSEEQGCSMCGKYCAMKIVSEYLDTEIKKC</sequence>
<dbReference type="InterPro" id="IPR002817">
    <property type="entry name" value="ThiC/BzaA/B"/>
</dbReference>
<dbReference type="RefSeq" id="WP_108308690.1">
    <property type="nucleotide sequence ID" value="NZ_CP020921.1"/>
</dbReference>